<dbReference type="InterPro" id="IPR050272">
    <property type="entry name" value="Isochorismatase-like_hydrls"/>
</dbReference>
<name>A0ABW0KWZ9_9BACT</name>
<dbReference type="Gene3D" id="3.40.50.850">
    <property type="entry name" value="Isochorismatase-like"/>
    <property type="match status" value="1"/>
</dbReference>
<dbReference type="RefSeq" id="WP_377170094.1">
    <property type="nucleotide sequence ID" value="NZ_JBHSMQ010000008.1"/>
</dbReference>
<dbReference type="PANTHER" id="PTHR43540:SF16">
    <property type="entry name" value="ISOCHORISMATASE-LIKE DOMAIN-CONTAINING PROTEIN"/>
    <property type="match status" value="1"/>
</dbReference>
<feature type="domain" description="Isochorismatase-like" evidence="2">
    <location>
        <begin position="7"/>
        <end position="190"/>
    </location>
</feature>
<dbReference type="Proteomes" id="UP001596052">
    <property type="component" value="Unassembled WGS sequence"/>
</dbReference>
<dbReference type="InterPro" id="IPR000868">
    <property type="entry name" value="Isochorismatase-like_dom"/>
</dbReference>
<dbReference type="SUPFAM" id="SSF52499">
    <property type="entry name" value="Isochorismatase-like hydrolases"/>
    <property type="match status" value="1"/>
</dbReference>
<evidence type="ECO:0000259" key="2">
    <source>
        <dbReference type="Pfam" id="PF00857"/>
    </source>
</evidence>
<dbReference type="GO" id="GO:0016787">
    <property type="term" value="F:hydrolase activity"/>
    <property type="evidence" value="ECO:0007669"/>
    <property type="project" value="UniProtKB-KW"/>
</dbReference>
<evidence type="ECO:0000313" key="3">
    <source>
        <dbReference type="EMBL" id="MFC5457131.1"/>
    </source>
</evidence>
<keyword evidence="4" id="KW-1185">Reference proteome</keyword>
<keyword evidence="1 3" id="KW-0378">Hydrolase</keyword>
<dbReference type="Pfam" id="PF00857">
    <property type="entry name" value="Isochorismatase"/>
    <property type="match status" value="1"/>
</dbReference>
<gene>
    <name evidence="3" type="ORF">ACFQDI_19845</name>
</gene>
<dbReference type="EMBL" id="JBHSMQ010000008">
    <property type="protein sequence ID" value="MFC5457131.1"/>
    <property type="molecule type" value="Genomic_DNA"/>
</dbReference>
<accession>A0ABW0KWZ9</accession>
<evidence type="ECO:0000313" key="4">
    <source>
        <dbReference type="Proteomes" id="UP001596052"/>
    </source>
</evidence>
<dbReference type="CDD" id="cd00431">
    <property type="entry name" value="cysteine_hydrolases"/>
    <property type="match status" value="1"/>
</dbReference>
<proteinExistence type="predicted"/>
<organism evidence="3 4">
    <name type="scientific">Prosthecobacter fluviatilis</name>
    <dbReference type="NCBI Taxonomy" id="445931"/>
    <lineage>
        <taxon>Bacteria</taxon>
        <taxon>Pseudomonadati</taxon>
        <taxon>Verrucomicrobiota</taxon>
        <taxon>Verrucomicrobiia</taxon>
        <taxon>Verrucomicrobiales</taxon>
        <taxon>Verrucomicrobiaceae</taxon>
        <taxon>Prosthecobacter</taxon>
    </lineage>
</organism>
<reference evidence="4" key="1">
    <citation type="journal article" date="2019" name="Int. J. Syst. Evol. Microbiol.">
        <title>The Global Catalogue of Microorganisms (GCM) 10K type strain sequencing project: providing services to taxonomists for standard genome sequencing and annotation.</title>
        <authorList>
            <consortium name="The Broad Institute Genomics Platform"/>
            <consortium name="The Broad Institute Genome Sequencing Center for Infectious Disease"/>
            <person name="Wu L."/>
            <person name="Ma J."/>
        </authorList>
    </citation>
    <scope>NUCLEOTIDE SEQUENCE [LARGE SCALE GENOMIC DNA]</scope>
    <source>
        <strain evidence="4">CGMCC 4.1469</strain>
    </source>
</reference>
<protein>
    <submittedName>
        <fullName evidence="3">Cysteine hydrolase</fullName>
    </submittedName>
</protein>
<dbReference type="InterPro" id="IPR036380">
    <property type="entry name" value="Isochorismatase-like_sf"/>
</dbReference>
<dbReference type="PANTHER" id="PTHR43540">
    <property type="entry name" value="PEROXYUREIDOACRYLATE/UREIDOACRYLATE AMIDOHYDROLASE-RELATED"/>
    <property type="match status" value="1"/>
</dbReference>
<sequence length="211" mass="23007">MLDIESTALILVGYQNDYFAQNGILRGVIEEADRVDRTLAHTMDLLEQYAFSRLTIISTPIILKPDYRALANSVGILDTIKQVGAFKEGSPGADTIPELKAYGDRIIYVSGKVGFNAFAGTNLDDVLRERKIKNLLVAGMVTSLCIDSTGRAGYERGYKVTILSDCTSARTPVEQDFFCNHVFPLYGEVANNTKLKAQMPMAGLMASALAA</sequence>
<comment type="caution">
    <text evidence="3">The sequence shown here is derived from an EMBL/GenBank/DDBJ whole genome shotgun (WGS) entry which is preliminary data.</text>
</comment>
<evidence type="ECO:0000256" key="1">
    <source>
        <dbReference type="ARBA" id="ARBA00022801"/>
    </source>
</evidence>